<accession>A0AAE1XW28</accession>
<dbReference type="EMBL" id="JACGWO010000009">
    <property type="protein sequence ID" value="KAK4419096.1"/>
    <property type="molecule type" value="Genomic_DNA"/>
</dbReference>
<evidence type="ECO:0000256" key="1">
    <source>
        <dbReference type="SAM" id="MobiDB-lite"/>
    </source>
</evidence>
<name>A0AAE1XW28_9LAMI</name>
<evidence type="ECO:0000313" key="3">
    <source>
        <dbReference type="Proteomes" id="UP001293254"/>
    </source>
</evidence>
<feature type="compositionally biased region" description="Polar residues" evidence="1">
    <location>
        <begin position="76"/>
        <end position="93"/>
    </location>
</feature>
<feature type="region of interest" description="Disordered" evidence="1">
    <location>
        <begin position="73"/>
        <end position="93"/>
    </location>
</feature>
<sequence length="127" mass="13852">MTATYLLSDGGVVVDGGGHVSSQFPHTFTPLQITHAIHDLIVVLSILQDPIQTPTYRLPAVLESRFNIVWRPRGGSKTSNRSRTTRYASTTPIKTPSRLPYLMEFSCASSAPANTGDSASTYPWSDL</sequence>
<gene>
    <name evidence="2" type="ORF">Salat_2322400</name>
</gene>
<organism evidence="2 3">
    <name type="scientific">Sesamum alatum</name>
    <dbReference type="NCBI Taxonomy" id="300844"/>
    <lineage>
        <taxon>Eukaryota</taxon>
        <taxon>Viridiplantae</taxon>
        <taxon>Streptophyta</taxon>
        <taxon>Embryophyta</taxon>
        <taxon>Tracheophyta</taxon>
        <taxon>Spermatophyta</taxon>
        <taxon>Magnoliopsida</taxon>
        <taxon>eudicotyledons</taxon>
        <taxon>Gunneridae</taxon>
        <taxon>Pentapetalae</taxon>
        <taxon>asterids</taxon>
        <taxon>lamiids</taxon>
        <taxon>Lamiales</taxon>
        <taxon>Pedaliaceae</taxon>
        <taxon>Sesamum</taxon>
    </lineage>
</organism>
<dbReference type="Proteomes" id="UP001293254">
    <property type="component" value="Unassembled WGS sequence"/>
</dbReference>
<dbReference type="AlphaFoldDB" id="A0AAE1XW28"/>
<reference evidence="2" key="2">
    <citation type="journal article" date="2024" name="Plant">
        <title>Genomic evolution and insights into agronomic trait innovations of Sesamum species.</title>
        <authorList>
            <person name="Miao H."/>
            <person name="Wang L."/>
            <person name="Qu L."/>
            <person name="Liu H."/>
            <person name="Sun Y."/>
            <person name="Le M."/>
            <person name="Wang Q."/>
            <person name="Wei S."/>
            <person name="Zheng Y."/>
            <person name="Lin W."/>
            <person name="Duan Y."/>
            <person name="Cao H."/>
            <person name="Xiong S."/>
            <person name="Wang X."/>
            <person name="Wei L."/>
            <person name="Li C."/>
            <person name="Ma Q."/>
            <person name="Ju M."/>
            <person name="Zhao R."/>
            <person name="Li G."/>
            <person name="Mu C."/>
            <person name="Tian Q."/>
            <person name="Mei H."/>
            <person name="Zhang T."/>
            <person name="Gao T."/>
            <person name="Zhang H."/>
        </authorList>
    </citation>
    <scope>NUCLEOTIDE SEQUENCE</scope>
    <source>
        <strain evidence="2">3651</strain>
    </source>
</reference>
<keyword evidence="3" id="KW-1185">Reference proteome</keyword>
<comment type="caution">
    <text evidence="2">The sequence shown here is derived from an EMBL/GenBank/DDBJ whole genome shotgun (WGS) entry which is preliminary data.</text>
</comment>
<proteinExistence type="predicted"/>
<reference evidence="2" key="1">
    <citation type="submission" date="2020-06" db="EMBL/GenBank/DDBJ databases">
        <authorList>
            <person name="Li T."/>
            <person name="Hu X."/>
            <person name="Zhang T."/>
            <person name="Song X."/>
            <person name="Zhang H."/>
            <person name="Dai N."/>
            <person name="Sheng W."/>
            <person name="Hou X."/>
            <person name="Wei L."/>
        </authorList>
    </citation>
    <scope>NUCLEOTIDE SEQUENCE</scope>
    <source>
        <strain evidence="2">3651</strain>
        <tissue evidence="2">Leaf</tissue>
    </source>
</reference>
<protein>
    <submittedName>
        <fullName evidence="2">Uncharacterized protein</fullName>
    </submittedName>
</protein>
<evidence type="ECO:0000313" key="2">
    <source>
        <dbReference type="EMBL" id="KAK4419096.1"/>
    </source>
</evidence>